<feature type="compositionally biased region" description="Basic and acidic residues" evidence="1">
    <location>
        <begin position="204"/>
        <end position="216"/>
    </location>
</feature>
<proteinExistence type="predicted"/>
<organism evidence="2 3">
    <name type="scientific">Rhizopus oryzae</name>
    <name type="common">Mucormycosis agent</name>
    <name type="synonym">Rhizopus arrhizus var. delemar</name>
    <dbReference type="NCBI Taxonomy" id="64495"/>
    <lineage>
        <taxon>Eukaryota</taxon>
        <taxon>Fungi</taxon>
        <taxon>Fungi incertae sedis</taxon>
        <taxon>Mucoromycota</taxon>
        <taxon>Mucoromycotina</taxon>
        <taxon>Mucoromycetes</taxon>
        <taxon>Mucorales</taxon>
        <taxon>Mucorineae</taxon>
        <taxon>Rhizopodaceae</taxon>
        <taxon>Rhizopus</taxon>
    </lineage>
</organism>
<reference evidence="2" key="1">
    <citation type="journal article" date="2020" name="Microb. Genom.">
        <title>Genetic diversity of clinical and environmental Mucorales isolates obtained from an investigation of mucormycosis cases among solid organ transplant recipients.</title>
        <authorList>
            <person name="Nguyen M.H."/>
            <person name="Kaul D."/>
            <person name="Muto C."/>
            <person name="Cheng S.J."/>
            <person name="Richter R.A."/>
            <person name="Bruno V.M."/>
            <person name="Liu G."/>
            <person name="Beyhan S."/>
            <person name="Sundermann A.J."/>
            <person name="Mounaud S."/>
            <person name="Pasculle A.W."/>
            <person name="Nierman W.C."/>
            <person name="Driscoll E."/>
            <person name="Cumbie R."/>
            <person name="Clancy C.J."/>
            <person name="Dupont C.L."/>
        </authorList>
    </citation>
    <scope>NUCLEOTIDE SEQUENCE</scope>
    <source>
        <strain evidence="2">GL11</strain>
    </source>
</reference>
<feature type="region of interest" description="Disordered" evidence="1">
    <location>
        <begin position="1"/>
        <end position="25"/>
    </location>
</feature>
<evidence type="ECO:0000256" key="1">
    <source>
        <dbReference type="SAM" id="MobiDB-lite"/>
    </source>
</evidence>
<dbReference type="Proteomes" id="UP000716291">
    <property type="component" value="Unassembled WGS sequence"/>
</dbReference>
<dbReference type="EMBL" id="JAANQT010004697">
    <property type="protein sequence ID" value="KAG1297589.1"/>
    <property type="molecule type" value="Genomic_DNA"/>
</dbReference>
<feature type="compositionally biased region" description="Polar residues" evidence="1">
    <location>
        <begin position="1"/>
        <end position="15"/>
    </location>
</feature>
<protein>
    <submittedName>
        <fullName evidence="2">Uncharacterized protein</fullName>
    </submittedName>
</protein>
<evidence type="ECO:0000313" key="2">
    <source>
        <dbReference type="EMBL" id="KAG1297589.1"/>
    </source>
</evidence>
<dbReference type="AlphaFoldDB" id="A0A9P6WWH3"/>
<evidence type="ECO:0000313" key="3">
    <source>
        <dbReference type="Proteomes" id="UP000716291"/>
    </source>
</evidence>
<name>A0A9P6WWH3_RHIOR</name>
<gene>
    <name evidence="2" type="ORF">G6F64_013049</name>
</gene>
<keyword evidence="3" id="KW-1185">Reference proteome</keyword>
<comment type="caution">
    <text evidence="2">The sequence shown here is derived from an EMBL/GenBank/DDBJ whole genome shotgun (WGS) entry which is preliminary data.</text>
</comment>
<feature type="region of interest" description="Disordered" evidence="1">
    <location>
        <begin position="202"/>
        <end position="240"/>
    </location>
</feature>
<sequence length="240" mass="26511">MHTPVSSTAGSSPAVQNAAKETVSSPSLGTAASSWATVASHGSKNKLRRRAAAARGFQPVTGEQGFDYVYIPRSRKMTYTEARRRLGRLGVDTWRVLDVSFPAHSVVGLLVHLQYKPALISLLEKAKIKVLDQFDPLDPDNVADPAFSSASLEVRQEKMAHISNERCLRTLERLRYPVAVAVSRFFLANAMVSDEAVSEVLASKQDRPAFPRHRDQPDDEMLLDQYDQDRPASRSSFGSL</sequence>
<accession>A0A9P6WWH3</accession>